<dbReference type="PANTHER" id="PTHR30419:SF2">
    <property type="entry name" value="LYSR FAMILY TRANSCRIPTIONAL REGULATOR"/>
    <property type="match status" value="1"/>
</dbReference>
<dbReference type="PANTHER" id="PTHR30419">
    <property type="entry name" value="HTH-TYPE TRANSCRIPTIONAL REGULATOR YBHD"/>
    <property type="match status" value="1"/>
</dbReference>
<dbReference type="GO" id="GO:0003700">
    <property type="term" value="F:DNA-binding transcription factor activity"/>
    <property type="evidence" value="ECO:0007669"/>
    <property type="project" value="InterPro"/>
</dbReference>
<dbReference type="EMBL" id="WKJJ01000007">
    <property type="protein sequence ID" value="MRV72591.1"/>
    <property type="molecule type" value="Genomic_DNA"/>
</dbReference>
<dbReference type="RefSeq" id="WP_154374316.1">
    <property type="nucleotide sequence ID" value="NZ_WKJJ01000007.1"/>
</dbReference>
<dbReference type="Gene3D" id="3.40.190.290">
    <property type="match status" value="1"/>
</dbReference>
<feature type="domain" description="HTH lysR-type" evidence="5">
    <location>
        <begin position="1"/>
        <end position="60"/>
    </location>
</feature>
<keyword evidence="7" id="KW-1185">Reference proteome</keyword>
<sequence>MKLDPLSLQLFVSVIEDGTIAGAAARHHIAAPAVSKRISELESRLSTQLLIRSNKGIKATAAGFALINMARSVLHELDNIVLQMQDFAAGTRGSVRVLANVSVMTQFMPQALKSFMDKYPLVQVNLEEKVSTAIIRGVAENQADIGIFTDVPHSNDLEIFPYRTDELVLIVPEDHALAGRQSVSFEETLDYDYVGLHVGSSLHYQMAEAASKLGRTLKLCIQVLGYDAQCLMVEAGVGIGILPKASLRAYSGLALQSIELDDAWARRRLHMCVRSYDGLSVAAKLLFEHLQNKNN</sequence>
<evidence type="ECO:0000313" key="7">
    <source>
        <dbReference type="Proteomes" id="UP000446768"/>
    </source>
</evidence>
<evidence type="ECO:0000313" key="6">
    <source>
        <dbReference type="EMBL" id="MRV72591.1"/>
    </source>
</evidence>
<dbReference type="AlphaFoldDB" id="A0A7X2IM74"/>
<name>A0A7X2IM74_9BURK</name>
<dbReference type="InterPro" id="IPR036390">
    <property type="entry name" value="WH_DNA-bd_sf"/>
</dbReference>
<dbReference type="Gene3D" id="1.10.10.10">
    <property type="entry name" value="Winged helix-like DNA-binding domain superfamily/Winged helix DNA-binding domain"/>
    <property type="match status" value="1"/>
</dbReference>
<dbReference type="InterPro" id="IPR005119">
    <property type="entry name" value="LysR_subst-bd"/>
</dbReference>
<comment type="similarity">
    <text evidence="1">Belongs to the LysR transcriptional regulatory family.</text>
</comment>
<dbReference type="Pfam" id="PF03466">
    <property type="entry name" value="LysR_substrate"/>
    <property type="match status" value="1"/>
</dbReference>
<evidence type="ECO:0000256" key="4">
    <source>
        <dbReference type="ARBA" id="ARBA00023163"/>
    </source>
</evidence>
<organism evidence="6 7">
    <name type="scientific">Pseudoduganella rivuli</name>
    <dbReference type="NCBI Taxonomy" id="2666085"/>
    <lineage>
        <taxon>Bacteria</taxon>
        <taxon>Pseudomonadati</taxon>
        <taxon>Pseudomonadota</taxon>
        <taxon>Betaproteobacteria</taxon>
        <taxon>Burkholderiales</taxon>
        <taxon>Oxalobacteraceae</taxon>
        <taxon>Telluria group</taxon>
        <taxon>Pseudoduganella</taxon>
    </lineage>
</organism>
<accession>A0A7X2IM74</accession>
<keyword evidence="4" id="KW-0804">Transcription</keyword>
<comment type="caution">
    <text evidence="6">The sequence shown here is derived from an EMBL/GenBank/DDBJ whole genome shotgun (WGS) entry which is preliminary data.</text>
</comment>
<reference evidence="6 7" key="1">
    <citation type="submission" date="2019-11" db="EMBL/GenBank/DDBJ databases">
        <title>Novel species isolated from a subtropical stream in China.</title>
        <authorList>
            <person name="Lu H."/>
        </authorList>
    </citation>
    <scope>NUCLEOTIDE SEQUENCE [LARGE SCALE GENOMIC DNA]</scope>
    <source>
        <strain evidence="6 7">FT92W</strain>
    </source>
</reference>
<dbReference type="SUPFAM" id="SSF46785">
    <property type="entry name" value="Winged helix' DNA-binding domain"/>
    <property type="match status" value="1"/>
</dbReference>
<gene>
    <name evidence="6" type="ORF">GJ700_12825</name>
</gene>
<evidence type="ECO:0000256" key="3">
    <source>
        <dbReference type="ARBA" id="ARBA00023125"/>
    </source>
</evidence>
<evidence type="ECO:0000259" key="5">
    <source>
        <dbReference type="PROSITE" id="PS50931"/>
    </source>
</evidence>
<dbReference type="PROSITE" id="PS50931">
    <property type="entry name" value="HTH_LYSR"/>
    <property type="match status" value="1"/>
</dbReference>
<dbReference type="InterPro" id="IPR000847">
    <property type="entry name" value="LysR_HTH_N"/>
</dbReference>
<proteinExistence type="inferred from homology"/>
<dbReference type="InterPro" id="IPR050950">
    <property type="entry name" value="HTH-type_LysR_regulators"/>
</dbReference>
<dbReference type="CDD" id="cd08421">
    <property type="entry name" value="PBP2_LTTR_like_1"/>
    <property type="match status" value="1"/>
</dbReference>
<dbReference type="Pfam" id="PF00126">
    <property type="entry name" value="HTH_1"/>
    <property type="match status" value="1"/>
</dbReference>
<dbReference type="GO" id="GO:0005829">
    <property type="term" value="C:cytosol"/>
    <property type="evidence" value="ECO:0007669"/>
    <property type="project" value="TreeGrafter"/>
</dbReference>
<evidence type="ECO:0000256" key="1">
    <source>
        <dbReference type="ARBA" id="ARBA00009437"/>
    </source>
</evidence>
<dbReference type="GO" id="GO:0003677">
    <property type="term" value="F:DNA binding"/>
    <property type="evidence" value="ECO:0007669"/>
    <property type="project" value="UniProtKB-KW"/>
</dbReference>
<protein>
    <submittedName>
        <fullName evidence="6">LysR family transcriptional regulator</fullName>
    </submittedName>
</protein>
<keyword evidence="3" id="KW-0238">DNA-binding</keyword>
<dbReference type="SUPFAM" id="SSF53850">
    <property type="entry name" value="Periplasmic binding protein-like II"/>
    <property type="match status" value="1"/>
</dbReference>
<evidence type="ECO:0000256" key="2">
    <source>
        <dbReference type="ARBA" id="ARBA00023015"/>
    </source>
</evidence>
<dbReference type="InterPro" id="IPR036388">
    <property type="entry name" value="WH-like_DNA-bd_sf"/>
</dbReference>
<keyword evidence="2" id="KW-0805">Transcription regulation</keyword>
<dbReference type="Proteomes" id="UP000446768">
    <property type="component" value="Unassembled WGS sequence"/>
</dbReference>